<dbReference type="GO" id="GO:0008324">
    <property type="term" value="F:monoatomic cation transmembrane transporter activity"/>
    <property type="evidence" value="ECO:0007669"/>
    <property type="project" value="InterPro"/>
</dbReference>
<keyword evidence="7 8" id="KW-0472">Membrane</keyword>
<dbReference type="EMBL" id="AHMI02000143">
    <property type="protein sequence ID" value="EMY14708.1"/>
    <property type="molecule type" value="Genomic_DNA"/>
</dbReference>
<dbReference type="Pfam" id="PF02386">
    <property type="entry name" value="TrkH"/>
    <property type="match status" value="1"/>
</dbReference>
<evidence type="ECO:0000256" key="7">
    <source>
        <dbReference type="ARBA" id="ARBA00023136"/>
    </source>
</evidence>
<keyword evidence="3" id="KW-1003">Cell membrane</keyword>
<name>N1U2G4_9LEPT</name>
<accession>N1U2G4</accession>
<dbReference type="Proteomes" id="UP000012249">
    <property type="component" value="Unassembled WGS sequence"/>
</dbReference>
<protein>
    <submittedName>
        <fullName evidence="9">Cation transport domain protein</fullName>
    </submittedName>
</protein>
<dbReference type="InterPro" id="IPR003445">
    <property type="entry name" value="Cat_transpt"/>
</dbReference>
<keyword evidence="4 8" id="KW-0812">Transmembrane</keyword>
<proteinExistence type="predicted"/>
<evidence type="ECO:0000256" key="8">
    <source>
        <dbReference type="SAM" id="Phobius"/>
    </source>
</evidence>
<evidence type="ECO:0000256" key="2">
    <source>
        <dbReference type="ARBA" id="ARBA00022448"/>
    </source>
</evidence>
<gene>
    <name evidence="9" type="ORF">LEP1GSC043_0334</name>
</gene>
<reference evidence="9 10" key="1">
    <citation type="submission" date="2013-02" db="EMBL/GenBank/DDBJ databases">
        <authorList>
            <person name="Harkins D.M."/>
            <person name="Durkin A.S."/>
            <person name="Brinkac L.M."/>
            <person name="Haft D.H."/>
            <person name="Selengut J.D."/>
            <person name="Sanka R."/>
            <person name="DePew J."/>
            <person name="Purushe J."/>
            <person name="Haake D.A."/>
            <person name="Matsunaga J."/>
            <person name="Vinetz J.M."/>
            <person name="Sutton G.G."/>
            <person name="Nierman W.C."/>
            <person name="Fouts D.E."/>
        </authorList>
    </citation>
    <scope>NUCLEOTIDE SEQUENCE [LARGE SCALE GENOMIC DNA]</scope>
    <source>
        <strain evidence="9 10">Ecochallenge</strain>
    </source>
</reference>
<dbReference type="GO" id="GO:0005886">
    <property type="term" value="C:plasma membrane"/>
    <property type="evidence" value="ECO:0007669"/>
    <property type="project" value="UniProtKB-SubCell"/>
</dbReference>
<keyword evidence="5 8" id="KW-1133">Transmembrane helix</keyword>
<evidence type="ECO:0000256" key="4">
    <source>
        <dbReference type="ARBA" id="ARBA00022692"/>
    </source>
</evidence>
<evidence type="ECO:0000313" key="10">
    <source>
        <dbReference type="Proteomes" id="UP000012249"/>
    </source>
</evidence>
<sequence>MSAFGTVGLSLGMTAYTNDLEKFLYIALMFMGRVGTFTLLIAFTGHSGLGDLGGKDDGLKIQVG</sequence>
<evidence type="ECO:0000256" key="5">
    <source>
        <dbReference type="ARBA" id="ARBA00022989"/>
    </source>
</evidence>
<keyword evidence="6" id="KW-0406">Ion transport</keyword>
<keyword evidence="2" id="KW-0813">Transport</keyword>
<comment type="subcellular location">
    <subcellularLocation>
        <location evidence="1">Cell membrane</location>
        <topology evidence="1">Multi-pass membrane protein</topology>
    </subcellularLocation>
</comment>
<comment type="caution">
    <text evidence="9">The sequence shown here is derived from an EMBL/GenBank/DDBJ whole genome shotgun (WGS) entry which is preliminary data.</text>
</comment>
<dbReference type="PANTHER" id="PTHR32024">
    <property type="entry name" value="TRK SYSTEM POTASSIUM UPTAKE PROTEIN TRKG-RELATED"/>
    <property type="match status" value="1"/>
</dbReference>
<feature type="transmembrane region" description="Helical" evidence="8">
    <location>
        <begin position="23"/>
        <end position="43"/>
    </location>
</feature>
<evidence type="ECO:0000256" key="3">
    <source>
        <dbReference type="ARBA" id="ARBA00022475"/>
    </source>
</evidence>
<evidence type="ECO:0000256" key="1">
    <source>
        <dbReference type="ARBA" id="ARBA00004651"/>
    </source>
</evidence>
<dbReference type="GO" id="GO:0030001">
    <property type="term" value="P:metal ion transport"/>
    <property type="evidence" value="ECO:0007669"/>
    <property type="project" value="UniProtKB-ARBA"/>
</dbReference>
<evidence type="ECO:0000256" key="6">
    <source>
        <dbReference type="ARBA" id="ARBA00023065"/>
    </source>
</evidence>
<dbReference type="AlphaFoldDB" id="N1U2G4"/>
<evidence type="ECO:0000313" key="9">
    <source>
        <dbReference type="EMBL" id="EMY14708.1"/>
    </source>
</evidence>
<organism evidence="9 10">
    <name type="scientific">Leptospira weilii str. Ecochallenge</name>
    <dbReference type="NCBI Taxonomy" id="1049986"/>
    <lineage>
        <taxon>Bacteria</taxon>
        <taxon>Pseudomonadati</taxon>
        <taxon>Spirochaetota</taxon>
        <taxon>Spirochaetia</taxon>
        <taxon>Leptospirales</taxon>
        <taxon>Leptospiraceae</taxon>
        <taxon>Leptospira</taxon>
    </lineage>
</organism>
<dbReference type="PANTHER" id="PTHR32024:SF1">
    <property type="entry name" value="KTR SYSTEM POTASSIUM UPTAKE PROTEIN B"/>
    <property type="match status" value="1"/>
</dbReference>